<proteinExistence type="predicted"/>
<feature type="non-terminal residue" evidence="1">
    <location>
        <position position="89"/>
    </location>
</feature>
<evidence type="ECO:0000313" key="1">
    <source>
        <dbReference type="EMBL" id="KZS89793.1"/>
    </source>
</evidence>
<dbReference type="Proteomes" id="UP000076722">
    <property type="component" value="Unassembled WGS sequence"/>
</dbReference>
<keyword evidence="2" id="KW-1185">Reference proteome</keyword>
<reference evidence="1 2" key="1">
    <citation type="journal article" date="2016" name="Mol. Biol. Evol.">
        <title>Comparative Genomics of Early-Diverging Mushroom-Forming Fungi Provides Insights into the Origins of Lignocellulose Decay Capabilities.</title>
        <authorList>
            <person name="Nagy L.G."/>
            <person name="Riley R."/>
            <person name="Tritt A."/>
            <person name="Adam C."/>
            <person name="Daum C."/>
            <person name="Floudas D."/>
            <person name="Sun H."/>
            <person name="Yadav J.S."/>
            <person name="Pangilinan J."/>
            <person name="Larsson K.H."/>
            <person name="Matsuura K."/>
            <person name="Barry K."/>
            <person name="Labutti K."/>
            <person name="Kuo R."/>
            <person name="Ohm R.A."/>
            <person name="Bhattacharya S.S."/>
            <person name="Shirouzu T."/>
            <person name="Yoshinaga Y."/>
            <person name="Martin F.M."/>
            <person name="Grigoriev I.V."/>
            <person name="Hibbett D.S."/>
        </authorList>
    </citation>
    <scope>NUCLEOTIDE SEQUENCE [LARGE SCALE GENOMIC DNA]</scope>
    <source>
        <strain evidence="1 2">HHB9708</strain>
    </source>
</reference>
<evidence type="ECO:0000313" key="2">
    <source>
        <dbReference type="Proteomes" id="UP000076722"/>
    </source>
</evidence>
<feature type="non-terminal residue" evidence="1">
    <location>
        <position position="1"/>
    </location>
</feature>
<dbReference type="AlphaFoldDB" id="A0A164QMC0"/>
<name>A0A164QMC0_9AGAM</name>
<evidence type="ECO:0008006" key="3">
    <source>
        <dbReference type="Google" id="ProtNLM"/>
    </source>
</evidence>
<protein>
    <recommendedName>
        <fullName evidence="3">Reverse transcriptase zinc-binding domain-containing protein</fullName>
    </recommendedName>
</protein>
<accession>A0A164QMC0</accession>
<organism evidence="1 2">
    <name type="scientific">Sistotremastrum niveocremeum HHB9708</name>
    <dbReference type="NCBI Taxonomy" id="1314777"/>
    <lineage>
        <taxon>Eukaryota</taxon>
        <taxon>Fungi</taxon>
        <taxon>Dikarya</taxon>
        <taxon>Basidiomycota</taxon>
        <taxon>Agaricomycotina</taxon>
        <taxon>Agaricomycetes</taxon>
        <taxon>Sistotremastrales</taxon>
        <taxon>Sistotremastraceae</taxon>
        <taxon>Sertulicium</taxon>
        <taxon>Sertulicium niveocremeum</taxon>
    </lineage>
</organism>
<dbReference type="OrthoDB" id="3230070at2759"/>
<gene>
    <name evidence="1" type="ORF">SISNIDRAFT_400702</name>
</gene>
<dbReference type="STRING" id="1314777.A0A164QMC0"/>
<dbReference type="EMBL" id="KV419425">
    <property type="protein sequence ID" value="KZS89793.1"/>
    <property type="molecule type" value="Genomic_DNA"/>
</dbReference>
<sequence length="89" mass="10386">YGRTLQCRTGHAFIGEYYADFVRTETTDCPCGEHFQTRAHIIQECPLFEEHREILRTYDRDLSLQRLLGESDGIEALAEFIRRSDAFAK</sequence>